<feature type="compositionally biased region" description="Polar residues" evidence="1">
    <location>
        <begin position="93"/>
        <end position="108"/>
    </location>
</feature>
<protein>
    <submittedName>
        <fullName evidence="2">Uncharacterized protein</fullName>
    </submittedName>
</protein>
<proteinExistence type="predicted"/>
<sequence length="191" mass="21761">MTSEDLWLKCDRPPLMPPLYHKQPRRPRKKRMRSAGEQPRKSNPTSTKLQRYNLETKCSLCRQGDHNRRSCPKATEGTSCQVLSKPKVKKPIDTTSTKRVTRQSTSKQPVIAQASETAQAAETAQALKIAQAAETAQASQTAPSSETAKKKRFKSLAKRIKFTNKKFKSPTKRKKFTNQKDLLDGYQPWRF</sequence>
<feature type="region of interest" description="Disordered" evidence="1">
    <location>
        <begin position="1"/>
        <end position="120"/>
    </location>
</feature>
<organism evidence="2 3">
    <name type="scientific">Prunus yedoensis var. nudiflora</name>
    <dbReference type="NCBI Taxonomy" id="2094558"/>
    <lineage>
        <taxon>Eukaryota</taxon>
        <taxon>Viridiplantae</taxon>
        <taxon>Streptophyta</taxon>
        <taxon>Embryophyta</taxon>
        <taxon>Tracheophyta</taxon>
        <taxon>Spermatophyta</taxon>
        <taxon>Magnoliopsida</taxon>
        <taxon>eudicotyledons</taxon>
        <taxon>Gunneridae</taxon>
        <taxon>Pentapetalae</taxon>
        <taxon>rosids</taxon>
        <taxon>fabids</taxon>
        <taxon>Rosales</taxon>
        <taxon>Rosaceae</taxon>
        <taxon>Amygdaloideae</taxon>
        <taxon>Amygdaleae</taxon>
        <taxon>Prunus</taxon>
    </lineage>
</organism>
<evidence type="ECO:0000256" key="1">
    <source>
        <dbReference type="SAM" id="MobiDB-lite"/>
    </source>
</evidence>
<dbReference type="Proteomes" id="UP000250321">
    <property type="component" value="Unassembled WGS sequence"/>
</dbReference>
<reference evidence="2 3" key="1">
    <citation type="submission" date="2018-02" db="EMBL/GenBank/DDBJ databases">
        <title>Draft genome of wild Prunus yedoensis var. nudiflora.</title>
        <authorList>
            <person name="Baek S."/>
            <person name="Kim J.-H."/>
            <person name="Choi K."/>
            <person name="Kim G.-B."/>
            <person name="Cho A."/>
            <person name="Jang H."/>
            <person name="Shin C.-H."/>
            <person name="Yu H.-J."/>
            <person name="Mun J.-H."/>
        </authorList>
    </citation>
    <scope>NUCLEOTIDE SEQUENCE [LARGE SCALE GENOMIC DNA]</scope>
    <source>
        <strain evidence="3">cv. Jeju island</strain>
        <tissue evidence="2">Leaf</tissue>
    </source>
</reference>
<comment type="caution">
    <text evidence="2">The sequence shown here is derived from an EMBL/GenBank/DDBJ whole genome shotgun (WGS) entry which is preliminary data.</text>
</comment>
<feature type="compositionally biased region" description="Basic and acidic residues" evidence="1">
    <location>
        <begin position="1"/>
        <end position="12"/>
    </location>
</feature>
<accession>A0A314UE45</accession>
<gene>
    <name evidence="2" type="ORF">Pyn_30401</name>
</gene>
<keyword evidence="3" id="KW-1185">Reference proteome</keyword>
<dbReference type="AlphaFoldDB" id="A0A314UE45"/>
<evidence type="ECO:0000313" key="2">
    <source>
        <dbReference type="EMBL" id="PQM35611.1"/>
    </source>
</evidence>
<feature type="compositionally biased region" description="Basic residues" evidence="1">
    <location>
        <begin position="22"/>
        <end position="33"/>
    </location>
</feature>
<feature type="region of interest" description="Disordered" evidence="1">
    <location>
        <begin position="132"/>
        <end position="191"/>
    </location>
</feature>
<evidence type="ECO:0000313" key="3">
    <source>
        <dbReference type="Proteomes" id="UP000250321"/>
    </source>
</evidence>
<name>A0A314UE45_PRUYE</name>
<dbReference type="EMBL" id="PJQY01003656">
    <property type="protein sequence ID" value="PQM35611.1"/>
    <property type="molecule type" value="Genomic_DNA"/>
</dbReference>
<dbReference type="OrthoDB" id="1254724at2759"/>
<feature type="compositionally biased region" description="Low complexity" evidence="1">
    <location>
        <begin position="132"/>
        <end position="146"/>
    </location>
</feature>
<feature type="compositionally biased region" description="Basic residues" evidence="1">
    <location>
        <begin position="149"/>
        <end position="177"/>
    </location>
</feature>
<feature type="compositionally biased region" description="Polar residues" evidence="1">
    <location>
        <begin position="41"/>
        <end position="50"/>
    </location>
</feature>